<comment type="caution">
    <text evidence="1">The sequence shown here is derived from an EMBL/GenBank/DDBJ whole genome shotgun (WGS) entry which is preliminary data.</text>
</comment>
<protein>
    <recommendedName>
        <fullName evidence="3">STAS/SEC14 domain-containing protein</fullName>
    </recommendedName>
</protein>
<evidence type="ECO:0000313" key="1">
    <source>
        <dbReference type="EMBL" id="MCY1012396.1"/>
    </source>
</evidence>
<evidence type="ECO:0000313" key="2">
    <source>
        <dbReference type="Proteomes" id="UP001150924"/>
    </source>
</evidence>
<dbReference type="RefSeq" id="WP_267775803.1">
    <property type="nucleotide sequence ID" value="NZ_JAPNKE010000002.1"/>
</dbReference>
<dbReference type="Proteomes" id="UP001150924">
    <property type="component" value="Unassembled WGS sequence"/>
</dbReference>
<organism evidence="1 2">
    <name type="scientific">Nannocystis pusilla</name>
    <dbReference type="NCBI Taxonomy" id="889268"/>
    <lineage>
        <taxon>Bacteria</taxon>
        <taxon>Pseudomonadati</taxon>
        <taxon>Myxococcota</taxon>
        <taxon>Polyangia</taxon>
        <taxon>Nannocystales</taxon>
        <taxon>Nannocystaceae</taxon>
        <taxon>Nannocystis</taxon>
    </lineage>
</organism>
<reference evidence="1" key="1">
    <citation type="submission" date="2022-11" db="EMBL/GenBank/DDBJ databases">
        <title>Minimal conservation of predation-associated metabolite biosynthetic gene clusters underscores biosynthetic potential of Myxococcota including descriptions for ten novel species: Archangium lansinium sp. nov., Myxococcus landrumus sp. nov., Nannocystis bai.</title>
        <authorList>
            <person name="Ahearne A."/>
            <person name="Stevens C."/>
            <person name="Phillips K."/>
        </authorList>
    </citation>
    <scope>NUCLEOTIDE SEQUENCE</scope>
    <source>
        <strain evidence="1">Na p29</strain>
    </source>
</reference>
<evidence type="ECO:0008006" key="3">
    <source>
        <dbReference type="Google" id="ProtNLM"/>
    </source>
</evidence>
<gene>
    <name evidence="1" type="ORF">OV079_44045</name>
</gene>
<dbReference type="EMBL" id="JAPNKE010000002">
    <property type="protein sequence ID" value="MCY1012396.1"/>
    <property type="molecule type" value="Genomic_DNA"/>
</dbReference>
<name>A0A9X3F6G2_9BACT</name>
<accession>A0A9X3F6G2</accession>
<sequence length="123" mass="13202">MPLRFEEATTPKGAPLLVIRSSGLVALADAEAFGARVAPGGPNHRWRVLLLTEKGIEYEPEARRYFPTTQGKYLGIAAVVTNGIVRAAINVMIRFAGGARDFRSFSAEAEALDWLDSLADAAG</sequence>
<proteinExistence type="predicted"/>
<keyword evidence="2" id="KW-1185">Reference proteome</keyword>
<dbReference type="AlphaFoldDB" id="A0A9X3F6G2"/>